<dbReference type="GeneID" id="107495241"/>
<organism evidence="2 3">
    <name type="scientific">Arachis duranensis</name>
    <name type="common">Wild peanut</name>
    <dbReference type="NCBI Taxonomy" id="130453"/>
    <lineage>
        <taxon>Eukaryota</taxon>
        <taxon>Viridiplantae</taxon>
        <taxon>Streptophyta</taxon>
        <taxon>Embryophyta</taxon>
        <taxon>Tracheophyta</taxon>
        <taxon>Spermatophyta</taxon>
        <taxon>Magnoliopsida</taxon>
        <taxon>eudicotyledons</taxon>
        <taxon>Gunneridae</taxon>
        <taxon>Pentapetalae</taxon>
        <taxon>rosids</taxon>
        <taxon>fabids</taxon>
        <taxon>Fabales</taxon>
        <taxon>Fabaceae</taxon>
        <taxon>Papilionoideae</taxon>
        <taxon>50 kb inversion clade</taxon>
        <taxon>dalbergioids sensu lato</taxon>
        <taxon>Dalbergieae</taxon>
        <taxon>Pterocarpus clade</taxon>
        <taxon>Arachis</taxon>
    </lineage>
</organism>
<feature type="compositionally biased region" description="Low complexity" evidence="1">
    <location>
        <begin position="245"/>
        <end position="257"/>
    </location>
</feature>
<evidence type="ECO:0000313" key="3">
    <source>
        <dbReference type="RefSeq" id="XP_015971838.1"/>
    </source>
</evidence>
<dbReference type="RefSeq" id="XP_015971838.1">
    <property type="nucleotide sequence ID" value="XM_016116352.1"/>
</dbReference>
<feature type="compositionally biased region" description="Basic residues" evidence="1">
    <location>
        <begin position="118"/>
        <end position="127"/>
    </location>
</feature>
<proteinExistence type="predicted"/>
<dbReference type="Proteomes" id="UP000515211">
    <property type="component" value="Chromosome 6"/>
</dbReference>
<protein>
    <submittedName>
        <fullName evidence="3">Protein transport protein SEC31-like</fullName>
    </submittedName>
</protein>
<feature type="compositionally biased region" description="Polar residues" evidence="1">
    <location>
        <begin position="265"/>
        <end position="277"/>
    </location>
</feature>
<feature type="region of interest" description="Disordered" evidence="1">
    <location>
        <begin position="57"/>
        <end position="85"/>
    </location>
</feature>
<reference evidence="3" key="2">
    <citation type="submission" date="2025-08" db="UniProtKB">
        <authorList>
            <consortium name="RefSeq"/>
        </authorList>
    </citation>
    <scope>IDENTIFICATION</scope>
    <source>
        <tissue evidence="3">Whole plant</tissue>
    </source>
</reference>
<feature type="compositionally biased region" description="Basic residues" evidence="1">
    <location>
        <begin position="211"/>
        <end position="221"/>
    </location>
</feature>
<gene>
    <name evidence="3" type="primary">LOC107495241</name>
</gene>
<dbReference type="KEGG" id="adu:107495241"/>
<name>A0A6P4DPP3_ARADU</name>
<feature type="region of interest" description="Disordered" evidence="1">
    <location>
        <begin position="103"/>
        <end position="277"/>
    </location>
</feature>
<dbReference type="OrthoDB" id="1436059at2759"/>
<reference evidence="2" key="1">
    <citation type="journal article" date="2016" name="Nat. Genet.">
        <title>The genome sequences of Arachis duranensis and Arachis ipaensis, the diploid ancestors of cultivated peanut.</title>
        <authorList>
            <person name="Bertioli D.J."/>
            <person name="Cannon S.B."/>
            <person name="Froenicke L."/>
            <person name="Huang G."/>
            <person name="Farmer A.D."/>
            <person name="Cannon E.K."/>
            <person name="Liu X."/>
            <person name="Gao D."/>
            <person name="Clevenger J."/>
            <person name="Dash S."/>
            <person name="Ren L."/>
            <person name="Moretzsohn M.C."/>
            <person name="Shirasawa K."/>
            <person name="Huang W."/>
            <person name="Vidigal B."/>
            <person name="Abernathy B."/>
            <person name="Chu Y."/>
            <person name="Niederhuth C.E."/>
            <person name="Umale P."/>
            <person name="Araujo A.C."/>
            <person name="Kozik A."/>
            <person name="Kim K.D."/>
            <person name="Burow M.D."/>
            <person name="Varshney R.K."/>
            <person name="Wang X."/>
            <person name="Zhang X."/>
            <person name="Barkley N."/>
            <person name="Guimaraes P.M."/>
            <person name="Isobe S."/>
            <person name="Guo B."/>
            <person name="Liao B."/>
            <person name="Stalker H.T."/>
            <person name="Schmitz R.J."/>
            <person name="Scheffler B.E."/>
            <person name="Leal-Bertioli S.C."/>
            <person name="Xun X."/>
            <person name="Jackson S.A."/>
            <person name="Michelmore R."/>
            <person name="Ozias-Akins P."/>
        </authorList>
    </citation>
    <scope>NUCLEOTIDE SEQUENCE [LARGE SCALE GENOMIC DNA]</scope>
    <source>
        <strain evidence="2">cv. V14167</strain>
    </source>
</reference>
<accession>A0A6P4DPP3</accession>
<evidence type="ECO:0000256" key="1">
    <source>
        <dbReference type="SAM" id="MobiDB-lite"/>
    </source>
</evidence>
<sequence length="277" mass="30106">MPCIHALVAIRKRRDQPQDYVHPWLCMESIRRTYAHCIQPMPSSEFWARTEFTQPDPPIIKRGIGRPKVHNRQKDPAEPLMQGGKLKKSFSVSYSKCGEKGHNYKTCKGAPSNPNWKPKTKRPKKKKESTSQAVVCLPLSQFAPPPEVPSGAGPTATNVAPAPTRVTRSTIVLGPPAPTGSSGRPPAPSLNQSFRPPGNAPSMVTGTARPKPSKFRSKQKIFRPPAQLGQGPPPCSTQHQEPVHQAPSSTQAAAQPQQAPPPQLSKPTVSPSKDSKE</sequence>
<keyword evidence="2" id="KW-1185">Reference proteome</keyword>
<dbReference type="AlphaFoldDB" id="A0A6P4DPP3"/>
<evidence type="ECO:0000313" key="2">
    <source>
        <dbReference type="Proteomes" id="UP000515211"/>
    </source>
</evidence>